<dbReference type="WBParaSite" id="NBR_0001381301-mRNA-1">
    <property type="protein sequence ID" value="NBR_0001381301-mRNA-1"/>
    <property type="gene ID" value="NBR_0001381301"/>
</dbReference>
<evidence type="ECO:0000313" key="2">
    <source>
        <dbReference type="EMBL" id="VDL77403.1"/>
    </source>
</evidence>
<evidence type="ECO:0000313" key="3">
    <source>
        <dbReference type="Proteomes" id="UP000271162"/>
    </source>
</evidence>
<dbReference type="EMBL" id="UYSL01021150">
    <property type="protein sequence ID" value="VDL77403.1"/>
    <property type="molecule type" value="Genomic_DNA"/>
</dbReference>
<feature type="region of interest" description="Disordered" evidence="1">
    <location>
        <begin position="127"/>
        <end position="167"/>
    </location>
</feature>
<reference evidence="4" key="1">
    <citation type="submission" date="2016-04" db="UniProtKB">
        <authorList>
            <consortium name="WormBaseParasite"/>
        </authorList>
    </citation>
    <scope>IDENTIFICATION</scope>
</reference>
<name>A0A158R1H4_NIPBR</name>
<sequence>MTCCNDGHEIGTTIFANTKRKNAFLCSRPAGITAKGIKKIADKMREVGFQVERARDKLSDPRLFTVLHSVTPFKRSLKQLNQACRPFPNGHVATKRDFADDKEYRRILSKENDEFFSEKKLSRSSTAFSSHSRSPAYQASSPITKPNSRDRHPRTSTDFSSETTSTMFNSGSVRHQIGPIKKRILQQIELAQQLLSDYDVHATSPVFTPLSDEELTSFHHDLTDARLQLLNLYSKIQLLHDDWSSARKAEQNEEQIHHEYIQKYGDYSTAVQEAVTMLDNIGVIFNAVDDKFVRRQLSLPRAEEQYSHTPHDTDDSKEIALGTILMNKLPRHVRSRIYDTTGNTHNLTPSELLRVHTDIVHKEATLQEIETSL</sequence>
<organism evidence="4">
    <name type="scientific">Nippostrongylus brasiliensis</name>
    <name type="common">Rat hookworm</name>
    <dbReference type="NCBI Taxonomy" id="27835"/>
    <lineage>
        <taxon>Eukaryota</taxon>
        <taxon>Metazoa</taxon>
        <taxon>Ecdysozoa</taxon>
        <taxon>Nematoda</taxon>
        <taxon>Chromadorea</taxon>
        <taxon>Rhabditida</taxon>
        <taxon>Rhabditina</taxon>
        <taxon>Rhabditomorpha</taxon>
        <taxon>Strongyloidea</taxon>
        <taxon>Heligmosomidae</taxon>
        <taxon>Nippostrongylus</taxon>
    </lineage>
</organism>
<evidence type="ECO:0000313" key="4">
    <source>
        <dbReference type="WBParaSite" id="NBR_0001381301-mRNA-1"/>
    </source>
</evidence>
<keyword evidence="3" id="KW-1185">Reference proteome</keyword>
<reference evidence="2 3" key="2">
    <citation type="submission" date="2018-11" db="EMBL/GenBank/DDBJ databases">
        <authorList>
            <consortium name="Pathogen Informatics"/>
        </authorList>
    </citation>
    <scope>NUCLEOTIDE SEQUENCE [LARGE SCALE GENOMIC DNA]</scope>
</reference>
<protein>
    <submittedName>
        <fullName evidence="2 4">Uncharacterized protein</fullName>
    </submittedName>
</protein>
<dbReference type="AlphaFoldDB" id="A0A158R1H4"/>
<gene>
    <name evidence="2" type="ORF">NBR_LOCUS13814</name>
</gene>
<feature type="compositionally biased region" description="Low complexity" evidence="1">
    <location>
        <begin position="156"/>
        <end position="166"/>
    </location>
</feature>
<proteinExistence type="predicted"/>
<dbReference type="Proteomes" id="UP000271162">
    <property type="component" value="Unassembled WGS sequence"/>
</dbReference>
<evidence type="ECO:0000256" key="1">
    <source>
        <dbReference type="SAM" id="MobiDB-lite"/>
    </source>
</evidence>
<feature type="compositionally biased region" description="Polar residues" evidence="1">
    <location>
        <begin position="135"/>
        <end position="146"/>
    </location>
</feature>
<accession>A0A158R1H4</accession>